<dbReference type="SUPFAM" id="SSF52540">
    <property type="entry name" value="P-loop containing nucleoside triphosphate hydrolases"/>
    <property type="match status" value="1"/>
</dbReference>
<dbReference type="InterPro" id="IPR027417">
    <property type="entry name" value="P-loop_NTPase"/>
</dbReference>
<dbReference type="Gene3D" id="1.10.1580.10">
    <property type="match status" value="1"/>
</dbReference>
<dbReference type="InterPro" id="IPR050755">
    <property type="entry name" value="TRAFAC_YlqF/YawG_RiboMat"/>
</dbReference>
<keyword evidence="5" id="KW-0539">Nucleus</keyword>
<dbReference type="Proteomes" id="UP000654370">
    <property type="component" value="Unassembled WGS sequence"/>
</dbReference>
<feature type="compositionally biased region" description="Acidic residues" evidence="6">
    <location>
        <begin position="559"/>
        <end position="574"/>
    </location>
</feature>
<evidence type="ECO:0000313" key="8">
    <source>
        <dbReference type="EMBL" id="KAG2176457.1"/>
    </source>
</evidence>
<keyword evidence="3" id="KW-0175">Coiled coil</keyword>
<organism evidence="8 9">
    <name type="scientific">Mortierella isabellina</name>
    <name type="common">Filamentous fungus</name>
    <name type="synonym">Umbelopsis isabellina</name>
    <dbReference type="NCBI Taxonomy" id="91625"/>
    <lineage>
        <taxon>Eukaryota</taxon>
        <taxon>Fungi</taxon>
        <taxon>Fungi incertae sedis</taxon>
        <taxon>Mucoromycota</taxon>
        <taxon>Mucoromycotina</taxon>
        <taxon>Umbelopsidomycetes</taxon>
        <taxon>Umbelopsidales</taxon>
        <taxon>Umbelopsidaceae</taxon>
        <taxon>Umbelopsis</taxon>
    </lineage>
</organism>
<keyword evidence="9" id="KW-1185">Reference proteome</keyword>
<evidence type="ECO:0000256" key="2">
    <source>
        <dbReference type="ARBA" id="ARBA00022741"/>
    </source>
</evidence>
<feature type="domain" description="CP-type G" evidence="7">
    <location>
        <begin position="124"/>
        <end position="309"/>
    </location>
</feature>
<dbReference type="InterPro" id="IPR023179">
    <property type="entry name" value="GTP-bd_ortho_bundle_sf"/>
</dbReference>
<gene>
    <name evidence="8" type="ORF">INT43_005697</name>
</gene>
<proteinExistence type="predicted"/>
<accession>A0A8H7PLX3</accession>
<evidence type="ECO:0000256" key="3">
    <source>
        <dbReference type="ARBA" id="ARBA00023054"/>
    </source>
</evidence>
<dbReference type="FunFam" id="1.10.1580.10:FF:000002">
    <property type="entry name" value="Guanine nucleotide-binding protein-like 3 (nucleolar)-like"/>
    <property type="match status" value="1"/>
</dbReference>
<dbReference type="InterPro" id="IPR000795">
    <property type="entry name" value="T_Tr_GTP-bd_dom"/>
</dbReference>
<dbReference type="PANTHER" id="PTHR11089">
    <property type="entry name" value="GTP-BINDING PROTEIN-RELATED"/>
    <property type="match status" value="1"/>
</dbReference>
<evidence type="ECO:0000259" key="7">
    <source>
        <dbReference type="PROSITE" id="PS51721"/>
    </source>
</evidence>
<dbReference type="Gene3D" id="3.40.50.300">
    <property type="entry name" value="P-loop containing nucleotide triphosphate hydrolases"/>
    <property type="match status" value="1"/>
</dbReference>
<name>A0A8H7PLX3_MORIS</name>
<dbReference type="AlphaFoldDB" id="A0A8H7PLX3"/>
<evidence type="ECO:0000313" key="9">
    <source>
        <dbReference type="Proteomes" id="UP000654370"/>
    </source>
</evidence>
<sequence>MGTKKQQSRNQTHKKRGLEVRTQPKLKKDLGLPSLGSFKTKMTNKVEEQKQRAEQAGKRQANAREALHNKYRNMSSGLSLADMANQAEQRGATFDSTEGTEEEFKDQVDAAATGQKDNSKKAYFREFRKVLEHADVVLEVLDARDPLGCRTRHVERMIMDSGLSKKIILVLNKIDLVPRENVESWLKYLRNEYPAIAFKASTQSQRRNLSQSNMSADIANQDMLNSSECLGADQLIKLLKNYCRNLNMKTSITVGVIGYPNVGKSSVINSLKRSKVCGVGSTPGFTKVAQQITLDKNIKLLDCPGIVFAAQGHNGESDAEVLLRNCVKVELLDDPITPVQVIVSRCSMEQLMAMYEIPPFNDVHDFLVRLALQRGKLKKGGIPDTHLVARAVLQDWNGGKIPFYTRPPSATSSHINASLVSSWGKELDLDDLLKEDNLVLGSLKSSNDFVNGSIIMQSNDTDADGPMEIMDQDMMEGSESLMEMSTSSQNDTMSTEAFSQQPVVNIVAKTKKGQSNSGRKQVLIDSTEAQLNPQFNQSLKKQLKMQQKKARRQERSGDDVDYVDEDDMMADDDIMQNNYGALPVDSDEEEL</sequence>
<feature type="compositionally biased region" description="Basic and acidic residues" evidence="6">
    <location>
        <begin position="44"/>
        <end position="57"/>
    </location>
</feature>
<dbReference type="GO" id="GO:0005730">
    <property type="term" value="C:nucleolus"/>
    <property type="evidence" value="ECO:0007669"/>
    <property type="project" value="TreeGrafter"/>
</dbReference>
<dbReference type="EMBL" id="JAEPQZ010000010">
    <property type="protein sequence ID" value="KAG2176457.1"/>
    <property type="molecule type" value="Genomic_DNA"/>
</dbReference>
<comment type="caution">
    <text evidence="8">The sequence shown here is derived from an EMBL/GenBank/DDBJ whole genome shotgun (WGS) entry which is preliminary data.</text>
</comment>
<evidence type="ECO:0000256" key="5">
    <source>
        <dbReference type="ARBA" id="ARBA00023242"/>
    </source>
</evidence>
<protein>
    <recommendedName>
        <fullName evidence="7">CP-type G domain-containing protein</fullName>
    </recommendedName>
</protein>
<dbReference type="GO" id="GO:0005525">
    <property type="term" value="F:GTP binding"/>
    <property type="evidence" value="ECO:0007669"/>
    <property type="project" value="UniProtKB-KW"/>
</dbReference>
<dbReference type="PRINTS" id="PR00326">
    <property type="entry name" value="GTP1OBG"/>
</dbReference>
<evidence type="ECO:0000256" key="4">
    <source>
        <dbReference type="ARBA" id="ARBA00023134"/>
    </source>
</evidence>
<dbReference type="InterPro" id="IPR030378">
    <property type="entry name" value="G_CP_dom"/>
</dbReference>
<feature type="compositionally biased region" description="Polar residues" evidence="6">
    <location>
        <begin position="1"/>
        <end position="10"/>
    </location>
</feature>
<dbReference type="Pfam" id="PF01926">
    <property type="entry name" value="MMR_HSR1"/>
    <property type="match status" value="1"/>
</dbReference>
<evidence type="ECO:0000256" key="1">
    <source>
        <dbReference type="ARBA" id="ARBA00004123"/>
    </source>
</evidence>
<feature type="compositionally biased region" description="Polar residues" evidence="6">
    <location>
        <begin position="527"/>
        <end position="536"/>
    </location>
</feature>
<keyword evidence="4" id="KW-0342">GTP-binding</keyword>
<feature type="region of interest" description="Disordered" evidence="6">
    <location>
        <begin position="526"/>
        <end position="591"/>
    </location>
</feature>
<dbReference type="PANTHER" id="PTHR11089:SF30">
    <property type="entry name" value="GUANINE NUCLEOTIDE-BINDING PROTEIN-LIKE 3 HOMOLOG"/>
    <property type="match status" value="1"/>
</dbReference>
<dbReference type="Pfam" id="PF00009">
    <property type="entry name" value="GTP_EFTU"/>
    <property type="match status" value="1"/>
</dbReference>
<feature type="compositionally biased region" description="Basic residues" evidence="6">
    <location>
        <begin position="541"/>
        <end position="552"/>
    </location>
</feature>
<dbReference type="GO" id="GO:0003924">
    <property type="term" value="F:GTPase activity"/>
    <property type="evidence" value="ECO:0007669"/>
    <property type="project" value="InterPro"/>
</dbReference>
<dbReference type="InterPro" id="IPR006073">
    <property type="entry name" value="GTP-bd"/>
</dbReference>
<dbReference type="FunFam" id="3.40.50.300:FF:000493">
    <property type="entry name" value="Guanine nucleotide-binding protein-like 3-like protein"/>
    <property type="match status" value="1"/>
</dbReference>
<feature type="region of interest" description="Disordered" evidence="6">
    <location>
        <begin position="1"/>
        <end position="62"/>
    </location>
</feature>
<feature type="region of interest" description="Disordered" evidence="6">
    <location>
        <begin position="88"/>
        <end position="115"/>
    </location>
</feature>
<dbReference type="CDD" id="cd04178">
    <property type="entry name" value="Nucleostemin_like"/>
    <property type="match status" value="1"/>
</dbReference>
<comment type="subcellular location">
    <subcellularLocation>
        <location evidence="1">Nucleus</location>
    </subcellularLocation>
</comment>
<dbReference type="OrthoDB" id="10266128at2759"/>
<dbReference type="PROSITE" id="PS51721">
    <property type="entry name" value="G_CP"/>
    <property type="match status" value="1"/>
</dbReference>
<reference evidence="8" key="1">
    <citation type="submission" date="2020-12" db="EMBL/GenBank/DDBJ databases">
        <title>Metabolic potential, ecology and presence of endohyphal bacteria is reflected in genomic diversity of Mucoromycotina.</title>
        <authorList>
            <person name="Muszewska A."/>
            <person name="Okrasinska A."/>
            <person name="Steczkiewicz K."/>
            <person name="Drgas O."/>
            <person name="Orlowska M."/>
            <person name="Perlinska-Lenart U."/>
            <person name="Aleksandrzak-Piekarczyk T."/>
            <person name="Szatraj K."/>
            <person name="Zielenkiewicz U."/>
            <person name="Pilsyk S."/>
            <person name="Malc E."/>
            <person name="Mieczkowski P."/>
            <person name="Kruszewska J.S."/>
            <person name="Biernat P."/>
            <person name="Pawlowska J."/>
        </authorList>
    </citation>
    <scope>NUCLEOTIDE SEQUENCE</scope>
    <source>
        <strain evidence="8">WA0000067209</strain>
    </source>
</reference>
<evidence type="ECO:0000256" key="6">
    <source>
        <dbReference type="SAM" id="MobiDB-lite"/>
    </source>
</evidence>
<keyword evidence="2" id="KW-0547">Nucleotide-binding</keyword>